<evidence type="ECO:0000259" key="3">
    <source>
        <dbReference type="Pfam" id="PF00534"/>
    </source>
</evidence>
<name>F0SFT8_RUBBR</name>
<protein>
    <submittedName>
        <fullName evidence="5">Glycosyl transferase group 1</fullName>
    </submittedName>
</protein>
<dbReference type="Gene3D" id="3.40.50.2000">
    <property type="entry name" value="Glycogen Phosphorylase B"/>
    <property type="match status" value="2"/>
</dbReference>
<proteinExistence type="predicted"/>
<gene>
    <name evidence="5" type="ordered locus">Plabr_3968</name>
</gene>
<reference evidence="6" key="1">
    <citation type="submission" date="2011-02" db="EMBL/GenBank/DDBJ databases">
        <title>The complete genome of Planctomyces brasiliensis DSM 5305.</title>
        <authorList>
            <person name="Lucas S."/>
            <person name="Copeland A."/>
            <person name="Lapidus A."/>
            <person name="Bruce D."/>
            <person name="Goodwin L."/>
            <person name="Pitluck S."/>
            <person name="Kyrpides N."/>
            <person name="Mavromatis K."/>
            <person name="Pagani I."/>
            <person name="Ivanova N."/>
            <person name="Ovchinnikova G."/>
            <person name="Lu M."/>
            <person name="Detter J.C."/>
            <person name="Han C."/>
            <person name="Land M."/>
            <person name="Hauser L."/>
            <person name="Markowitz V."/>
            <person name="Cheng J.-F."/>
            <person name="Hugenholtz P."/>
            <person name="Woyke T."/>
            <person name="Wu D."/>
            <person name="Tindall B."/>
            <person name="Pomrenke H.G."/>
            <person name="Brambilla E."/>
            <person name="Klenk H.-P."/>
            <person name="Eisen J.A."/>
        </authorList>
    </citation>
    <scope>NUCLEOTIDE SEQUENCE [LARGE SCALE GENOMIC DNA]</scope>
    <source>
        <strain evidence="6">ATCC 49424 / DSM 5305 / JCM 21570 / NBRC 103401 / IFAM 1448</strain>
    </source>
</reference>
<dbReference type="STRING" id="756272.Plabr_3968"/>
<dbReference type="Pfam" id="PF13439">
    <property type="entry name" value="Glyco_transf_4"/>
    <property type="match status" value="1"/>
</dbReference>
<dbReference type="RefSeq" id="WP_013630262.1">
    <property type="nucleotide sequence ID" value="NC_015174.1"/>
</dbReference>
<evidence type="ECO:0000256" key="2">
    <source>
        <dbReference type="ARBA" id="ARBA00022679"/>
    </source>
</evidence>
<sequence length="381" mass="42026">MTNSSTSNAPRLRIVHTESSVGWGGQEVRILTESQGMMARGHDVRIVCNPESMILKRAADYGVPAEGLPIRKKKFASLSAARHWLSNNQADIINTHSSTDSWLFTLAARSMRNRPKIVRTRHLGAPVPNNPASNWLYGKGADRLVTCGSIMRQNLIERNGVQPDRTVSVPTGIDIERFSPGSKQEARERLALPQKRFIVGIVAALRREKGHEILCQAAKRLTDCDFDLLIVGDGLSRDLLRGWVAENGLTERTHFAGNQTNVVPWLHAMDLFVLPSWGIEGVPQSIMQAMSCQLPVVSTTVGSISEAVDDGQTGLLVPPSDPDALAVALREMIQNETKREQFAAAGREKAIHQFPVNRMLDRMEQTFYDALGPAHSMRKAA</sequence>
<dbReference type="InterPro" id="IPR028098">
    <property type="entry name" value="Glyco_trans_4-like_N"/>
</dbReference>
<keyword evidence="2 5" id="KW-0808">Transferase</keyword>
<dbReference type="CDD" id="cd03801">
    <property type="entry name" value="GT4_PimA-like"/>
    <property type="match status" value="1"/>
</dbReference>
<dbReference type="Pfam" id="PF00534">
    <property type="entry name" value="Glycos_transf_1"/>
    <property type="match status" value="1"/>
</dbReference>
<dbReference type="HOGENOM" id="CLU_009583_0_4_0"/>
<keyword evidence="6" id="KW-1185">Reference proteome</keyword>
<dbReference type="eggNOG" id="COG0438">
    <property type="taxonomic scope" value="Bacteria"/>
</dbReference>
<dbReference type="AlphaFoldDB" id="F0SFT8"/>
<dbReference type="PANTHER" id="PTHR12526:SF510">
    <property type="entry name" value="D-INOSITOL 3-PHOSPHATE GLYCOSYLTRANSFERASE"/>
    <property type="match status" value="1"/>
</dbReference>
<dbReference type="Proteomes" id="UP000006860">
    <property type="component" value="Chromosome"/>
</dbReference>
<dbReference type="SUPFAM" id="SSF53756">
    <property type="entry name" value="UDP-Glycosyltransferase/glycogen phosphorylase"/>
    <property type="match status" value="1"/>
</dbReference>
<dbReference type="EMBL" id="CP002546">
    <property type="protein sequence ID" value="ADY61545.1"/>
    <property type="molecule type" value="Genomic_DNA"/>
</dbReference>
<dbReference type="GO" id="GO:0016757">
    <property type="term" value="F:glycosyltransferase activity"/>
    <property type="evidence" value="ECO:0007669"/>
    <property type="project" value="UniProtKB-KW"/>
</dbReference>
<evidence type="ECO:0000259" key="4">
    <source>
        <dbReference type="Pfam" id="PF13439"/>
    </source>
</evidence>
<dbReference type="InterPro" id="IPR001296">
    <property type="entry name" value="Glyco_trans_1"/>
</dbReference>
<feature type="domain" description="Glycosyl transferase family 1" evidence="3">
    <location>
        <begin position="183"/>
        <end position="348"/>
    </location>
</feature>
<evidence type="ECO:0000256" key="1">
    <source>
        <dbReference type="ARBA" id="ARBA00022676"/>
    </source>
</evidence>
<feature type="domain" description="Glycosyltransferase subfamily 4-like N-terminal" evidence="4">
    <location>
        <begin position="23"/>
        <end position="177"/>
    </location>
</feature>
<evidence type="ECO:0000313" key="6">
    <source>
        <dbReference type="Proteomes" id="UP000006860"/>
    </source>
</evidence>
<evidence type="ECO:0000313" key="5">
    <source>
        <dbReference type="EMBL" id="ADY61545.1"/>
    </source>
</evidence>
<dbReference type="KEGG" id="pbs:Plabr_3968"/>
<dbReference type="PANTHER" id="PTHR12526">
    <property type="entry name" value="GLYCOSYLTRANSFERASE"/>
    <property type="match status" value="1"/>
</dbReference>
<organism evidence="5 6">
    <name type="scientific">Rubinisphaera brasiliensis (strain ATCC 49424 / DSM 5305 / JCM 21570 / IAM 15109 / NBRC 103401 / IFAM 1448)</name>
    <name type="common">Planctomyces brasiliensis</name>
    <dbReference type="NCBI Taxonomy" id="756272"/>
    <lineage>
        <taxon>Bacteria</taxon>
        <taxon>Pseudomonadati</taxon>
        <taxon>Planctomycetota</taxon>
        <taxon>Planctomycetia</taxon>
        <taxon>Planctomycetales</taxon>
        <taxon>Planctomycetaceae</taxon>
        <taxon>Rubinisphaera</taxon>
    </lineage>
</organism>
<keyword evidence="1" id="KW-0328">Glycosyltransferase</keyword>
<accession>F0SFT8</accession>